<accession>A0A4D9E7Z8</accession>
<feature type="compositionally biased region" description="Polar residues" evidence="1">
    <location>
        <begin position="120"/>
        <end position="129"/>
    </location>
</feature>
<name>A0A4D9E7Z8_9SAUR</name>
<dbReference type="Proteomes" id="UP000297703">
    <property type="component" value="Unassembled WGS sequence"/>
</dbReference>
<feature type="compositionally biased region" description="Low complexity" evidence="1">
    <location>
        <begin position="61"/>
        <end position="81"/>
    </location>
</feature>
<feature type="region of interest" description="Disordered" evidence="1">
    <location>
        <begin position="43"/>
        <end position="176"/>
    </location>
</feature>
<proteinExistence type="predicted"/>
<reference evidence="2 3" key="2">
    <citation type="submission" date="2019-04" db="EMBL/GenBank/DDBJ databases">
        <title>The genome sequence of big-headed turtle.</title>
        <authorList>
            <person name="Gong S."/>
        </authorList>
    </citation>
    <scope>NUCLEOTIDE SEQUENCE [LARGE SCALE GENOMIC DNA]</scope>
    <source>
        <strain evidence="2">DO16091913</strain>
        <tissue evidence="2">Muscle</tissue>
    </source>
</reference>
<dbReference type="AlphaFoldDB" id="A0A4D9E7Z8"/>
<comment type="caution">
    <text evidence="2">The sequence shown here is derived from an EMBL/GenBank/DDBJ whole genome shotgun (WGS) entry which is preliminary data.</text>
</comment>
<organism evidence="2 3">
    <name type="scientific">Platysternon megacephalum</name>
    <name type="common">big-headed turtle</name>
    <dbReference type="NCBI Taxonomy" id="55544"/>
    <lineage>
        <taxon>Eukaryota</taxon>
        <taxon>Metazoa</taxon>
        <taxon>Chordata</taxon>
        <taxon>Craniata</taxon>
        <taxon>Vertebrata</taxon>
        <taxon>Euteleostomi</taxon>
        <taxon>Archelosauria</taxon>
        <taxon>Testudinata</taxon>
        <taxon>Testudines</taxon>
        <taxon>Cryptodira</taxon>
        <taxon>Durocryptodira</taxon>
        <taxon>Testudinoidea</taxon>
        <taxon>Platysternidae</taxon>
        <taxon>Platysternon</taxon>
    </lineage>
</organism>
<gene>
    <name evidence="2" type="ORF">DR999_PMT14415</name>
</gene>
<reference evidence="2 3" key="1">
    <citation type="submission" date="2019-04" db="EMBL/GenBank/DDBJ databases">
        <title>Draft genome of the big-headed turtle Platysternon megacephalum.</title>
        <authorList>
            <person name="Gong S."/>
        </authorList>
    </citation>
    <scope>NUCLEOTIDE SEQUENCE [LARGE SCALE GENOMIC DNA]</scope>
    <source>
        <strain evidence="2">DO16091913</strain>
        <tissue evidence="2">Muscle</tissue>
    </source>
</reference>
<evidence type="ECO:0000313" key="3">
    <source>
        <dbReference type="Proteomes" id="UP000297703"/>
    </source>
</evidence>
<feature type="region of interest" description="Disordered" evidence="1">
    <location>
        <begin position="1"/>
        <end position="30"/>
    </location>
</feature>
<feature type="compositionally biased region" description="Basic and acidic residues" evidence="1">
    <location>
        <begin position="94"/>
        <end position="112"/>
    </location>
</feature>
<keyword evidence="3" id="KW-1185">Reference proteome</keyword>
<evidence type="ECO:0000313" key="2">
    <source>
        <dbReference type="EMBL" id="TFK03193.1"/>
    </source>
</evidence>
<dbReference type="EMBL" id="QXTE01000165">
    <property type="protein sequence ID" value="TFK03193.1"/>
    <property type="molecule type" value="Genomic_DNA"/>
</dbReference>
<sequence>MGCLGPKRYKMETPLPGPREVPPVGAIQPSDRCTDGLSFSIECAGPGLEPGASWSTLPGHSSSAAASSASARPTAVRASPAGLGAPRAGWPHGAQREKPAESQRRRGWERRGHPGRGTVPGTSAPGTQRQEPHAGSPGPGPSAQRRPEEVPAQPGLPCPHCHGNSQSQRAQRGAEVPRLAVTAGSVRGGSAALWDLRDAVLVPTHVCWPGGEPGWARGGGLCCLLSARFPGSSSRRTWLAP</sequence>
<protein>
    <submittedName>
        <fullName evidence="2">Proprotein convertase subtilisin/kexin type 7</fullName>
    </submittedName>
</protein>
<evidence type="ECO:0000256" key="1">
    <source>
        <dbReference type="SAM" id="MobiDB-lite"/>
    </source>
</evidence>